<sequence length="621" mass="67065">MRSLLYVALAVELSSVLVSSAVALSAHTCSAVCDEDIREKTYDYIVVGGGVTGLVVANRLTEDGHSTVLVIERGYFDNSPRAIVPYWAHGLDTSVMINPTSAPVANLNNATFPVPVAAVVGGGSVVNGMDYMRGSQVDYDAWEELGNPGWGWDGLLPYFRKSATLIPPSPEVAEQWNMTWDLSVYGHGPLYVTIPNFQYADTAYFWDAWKRENGVTLRKDVAAGSGPGVYWTVSTIDARDQTRATSRKEYYDPVYLERSNLHLVTGQIVSEILFEYLSATGVRIVSRADNSTAEVYASKEVILAAGAVQTPQLLQISGIGPKDVLNAAGIKVKKDMPAVGANLQDHATVQMTYNLSYQSFPNPDTIANNETYNATVWAEYWANRTGPIAAGTSSFSASLSLPQLTSLAGSIARKLIAQKPAQYLPSVYGFGPLLQGFKAQRKILAERFTSNSSVIAQFPVPGNGFAFTPLQKPLSRGTITLNPTNPQGLPIIQFNTLMNPIDVDIIVAMVKHNRAFWKKPELTPLGPVEAAPGAQYQTDDEIIFALTKKGFLSPTLAHPCGTCAMMPEELGGCVGPDLRVFGIQNLSVIDASILPMIPATTLQATMYAIGEKAADLIKARA</sequence>
<dbReference type="PANTHER" id="PTHR11552:SF115">
    <property type="entry name" value="DEHYDROGENASE XPTC-RELATED"/>
    <property type="match status" value="1"/>
</dbReference>
<dbReference type="InterPro" id="IPR007867">
    <property type="entry name" value="GMC_OxRtase_C"/>
</dbReference>
<feature type="chain" id="PRO_5034425895" evidence="3">
    <location>
        <begin position="32"/>
        <end position="621"/>
    </location>
</feature>
<name>A0A8E2ENS7_9PEZI</name>
<dbReference type="PROSITE" id="PS00624">
    <property type="entry name" value="GMC_OXRED_2"/>
    <property type="match status" value="1"/>
</dbReference>
<evidence type="ECO:0000313" key="6">
    <source>
        <dbReference type="Proteomes" id="UP000250140"/>
    </source>
</evidence>
<dbReference type="GO" id="GO:0044550">
    <property type="term" value="P:secondary metabolite biosynthetic process"/>
    <property type="evidence" value="ECO:0007669"/>
    <property type="project" value="TreeGrafter"/>
</dbReference>
<comment type="similarity">
    <text evidence="1">Belongs to the GMC oxidoreductase family.</text>
</comment>
<proteinExistence type="inferred from homology"/>
<keyword evidence="2" id="KW-0274">FAD</keyword>
<dbReference type="InterPro" id="IPR000172">
    <property type="entry name" value="GMC_OxRdtase_N"/>
</dbReference>
<dbReference type="Pfam" id="PF00732">
    <property type="entry name" value="GMC_oxred_N"/>
    <property type="match status" value="1"/>
</dbReference>
<feature type="domain" description="Glucose-methanol-choline oxidoreductase N-terminal" evidence="4">
    <location>
        <begin position="306"/>
        <end position="320"/>
    </location>
</feature>
<dbReference type="OrthoDB" id="269227at2759"/>
<evidence type="ECO:0000256" key="3">
    <source>
        <dbReference type="SAM" id="SignalP"/>
    </source>
</evidence>
<dbReference type="SUPFAM" id="SSF51905">
    <property type="entry name" value="FAD/NAD(P)-binding domain"/>
    <property type="match status" value="1"/>
</dbReference>
<evidence type="ECO:0000259" key="4">
    <source>
        <dbReference type="PROSITE" id="PS00624"/>
    </source>
</evidence>
<dbReference type="SUPFAM" id="SSF54373">
    <property type="entry name" value="FAD-linked reductases, C-terminal domain"/>
    <property type="match status" value="1"/>
</dbReference>
<organism evidence="5 6">
    <name type="scientific">Glonium stellatum</name>
    <dbReference type="NCBI Taxonomy" id="574774"/>
    <lineage>
        <taxon>Eukaryota</taxon>
        <taxon>Fungi</taxon>
        <taxon>Dikarya</taxon>
        <taxon>Ascomycota</taxon>
        <taxon>Pezizomycotina</taxon>
        <taxon>Dothideomycetes</taxon>
        <taxon>Pleosporomycetidae</taxon>
        <taxon>Gloniales</taxon>
        <taxon>Gloniaceae</taxon>
        <taxon>Glonium</taxon>
    </lineage>
</organism>
<dbReference type="Pfam" id="PF05199">
    <property type="entry name" value="GMC_oxred_C"/>
    <property type="match status" value="1"/>
</dbReference>
<dbReference type="GO" id="GO:0016614">
    <property type="term" value="F:oxidoreductase activity, acting on CH-OH group of donors"/>
    <property type="evidence" value="ECO:0007669"/>
    <property type="project" value="InterPro"/>
</dbReference>
<dbReference type="AlphaFoldDB" id="A0A8E2ENS7"/>
<dbReference type="InterPro" id="IPR036188">
    <property type="entry name" value="FAD/NAD-bd_sf"/>
</dbReference>
<protein>
    <submittedName>
        <fullName evidence="5">GMC oxidoreductase</fullName>
    </submittedName>
</protein>
<accession>A0A8E2ENS7</accession>
<evidence type="ECO:0000256" key="2">
    <source>
        <dbReference type="PIRSR" id="PIRSR000137-2"/>
    </source>
</evidence>
<dbReference type="Proteomes" id="UP000250140">
    <property type="component" value="Unassembled WGS sequence"/>
</dbReference>
<reference evidence="5 6" key="1">
    <citation type="journal article" date="2016" name="Nat. Commun.">
        <title>Ectomycorrhizal ecology is imprinted in the genome of the dominant symbiotic fungus Cenococcum geophilum.</title>
        <authorList>
            <consortium name="DOE Joint Genome Institute"/>
            <person name="Peter M."/>
            <person name="Kohler A."/>
            <person name="Ohm R.A."/>
            <person name="Kuo A."/>
            <person name="Krutzmann J."/>
            <person name="Morin E."/>
            <person name="Arend M."/>
            <person name="Barry K.W."/>
            <person name="Binder M."/>
            <person name="Choi C."/>
            <person name="Clum A."/>
            <person name="Copeland A."/>
            <person name="Grisel N."/>
            <person name="Haridas S."/>
            <person name="Kipfer T."/>
            <person name="LaButti K."/>
            <person name="Lindquist E."/>
            <person name="Lipzen A."/>
            <person name="Maire R."/>
            <person name="Meier B."/>
            <person name="Mihaltcheva S."/>
            <person name="Molinier V."/>
            <person name="Murat C."/>
            <person name="Poggeler S."/>
            <person name="Quandt C.A."/>
            <person name="Sperisen C."/>
            <person name="Tritt A."/>
            <person name="Tisserant E."/>
            <person name="Crous P.W."/>
            <person name="Henrissat B."/>
            <person name="Nehls U."/>
            <person name="Egli S."/>
            <person name="Spatafora J.W."/>
            <person name="Grigoriev I.V."/>
            <person name="Martin F.M."/>
        </authorList>
    </citation>
    <scope>NUCLEOTIDE SEQUENCE [LARGE SCALE GENOMIC DNA]</scope>
    <source>
        <strain evidence="5 6">CBS 207.34</strain>
    </source>
</reference>
<dbReference type="PANTHER" id="PTHR11552">
    <property type="entry name" value="GLUCOSE-METHANOL-CHOLINE GMC OXIDOREDUCTASE"/>
    <property type="match status" value="1"/>
</dbReference>
<dbReference type="GO" id="GO:0050660">
    <property type="term" value="F:flavin adenine dinucleotide binding"/>
    <property type="evidence" value="ECO:0007669"/>
    <property type="project" value="InterPro"/>
</dbReference>
<feature type="signal peptide" evidence="3">
    <location>
        <begin position="1"/>
        <end position="31"/>
    </location>
</feature>
<comment type="cofactor">
    <cofactor evidence="2">
        <name>FAD</name>
        <dbReference type="ChEBI" id="CHEBI:57692"/>
    </cofactor>
</comment>
<feature type="binding site" evidence="2">
    <location>
        <position position="269"/>
    </location>
    <ligand>
        <name>FAD</name>
        <dbReference type="ChEBI" id="CHEBI:57692"/>
    </ligand>
</feature>
<dbReference type="Gene3D" id="3.50.50.60">
    <property type="entry name" value="FAD/NAD(P)-binding domain"/>
    <property type="match status" value="1"/>
</dbReference>
<keyword evidence="2" id="KW-0285">Flavoprotein</keyword>
<evidence type="ECO:0000256" key="1">
    <source>
        <dbReference type="ARBA" id="ARBA00010790"/>
    </source>
</evidence>
<dbReference type="EMBL" id="KV751041">
    <property type="protein sequence ID" value="OCL01860.1"/>
    <property type="molecule type" value="Genomic_DNA"/>
</dbReference>
<feature type="binding site" evidence="2">
    <location>
        <position position="119"/>
    </location>
    <ligand>
        <name>FAD</name>
        <dbReference type="ChEBI" id="CHEBI:57692"/>
    </ligand>
</feature>
<gene>
    <name evidence="5" type="ORF">AOQ84DRAFT_425248</name>
</gene>
<dbReference type="InterPro" id="IPR012132">
    <property type="entry name" value="GMC_OxRdtase"/>
</dbReference>
<dbReference type="Gene3D" id="3.30.560.10">
    <property type="entry name" value="Glucose Oxidase, domain 3"/>
    <property type="match status" value="1"/>
</dbReference>
<dbReference type="PIRSF" id="PIRSF000137">
    <property type="entry name" value="Alcohol_oxidase"/>
    <property type="match status" value="1"/>
</dbReference>
<evidence type="ECO:0000313" key="5">
    <source>
        <dbReference type="EMBL" id="OCL01860.1"/>
    </source>
</evidence>
<keyword evidence="6" id="KW-1185">Reference proteome</keyword>
<keyword evidence="3" id="KW-0732">Signal</keyword>